<keyword evidence="2" id="KW-1185">Reference proteome</keyword>
<proteinExistence type="predicted"/>
<reference evidence="1 2" key="1">
    <citation type="submission" date="2023-02" db="EMBL/GenBank/DDBJ databases">
        <title>LHISI_Scaffold_Assembly.</title>
        <authorList>
            <person name="Stuart O.P."/>
            <person name="Cleave R."/>
            <person name="Magrath M.J.L."/>
            <person name="Mikheyev A.S."/>
        </authorList>
    </citation>
    <scope>NUCLEOTIDE SEQUENCE [LARGE SCALE GENOMIC DNA]</scope>
    <source>
        <strain evidence="1">Daus_M_001</strain>
        <tissue evidence="1">Leg muscle</tissue>
    </source>
</reference>
<protein>
    <submittedName>
        <fullName evidence="1">Uncharacterized protein</fullName>
    </submittedName>
</protein>
<organism evidence="1 2">
    <name type="scientific">Dryococelus australis</name>
    <dbReference type="NCBI Taxonomy" id="614101"/>
    <lineage>
        <taxon>Eukaryota</taxon>
        <taxon>Metazoa</taxon>
        <taxon>Ecdysozoa</taxon>
        <taxon>Arthropoda</taxon>
        <taxon>Hexapoda</taxon>
        <taxon>Insecta</taxon>
        <taxon>Pterygota</taxon>
        <taxon>Neoptera</taxon>
        <taxon>Polyneoptera</taxon>
        <taxon>Phasmatodea</taxon>
        <taxon>Verophasmatodea</taxon>
        <taxon>Anareolatae</taxon>
        <taxon>Phasmatidae</taxon>
        <taxon>Eurycanthinae</taxon>
        <taxon>Dryococelus</taxon>
    </lineage>
</organism>
<comment type="caution">
    <text evidence="1">The sequence shown here is derived from an EMBL/GenBank/DDBJ whole genome shotgun (WGS) entry which is preliminary data.</text>
</comment>
<evidence type="ECO:0000313" key="1">
    <source>
        <dbReference type="EMBL" id="KAJ8867653.1"/>
    </source>
</evidence>
<dbReference type="EMBL" id="JARBHB010000015">
    <property type="protein sequence ID" value="KAJ8867653.1"/>
    <property type="molecule type" value="Genomic_DNA"/>
</dbReference>
<accession>A0ABQ9G5B1</accession>
<name>A0ABQ9G5B1_9NEOP</name>
<evidence type="ECO:0000313" key="2">
    <source>
        <dbReference type="Proteomes" id="UP001159363"/>
    </source>
</evidence>
<sequence length="246" mass="27010">MPRHISLVVKELPKSLDSTQARRDSVLNGETECYPEDKTPRVAITAVILSGMLSTSVIIKNLAELNFSESSHSLCPATGDGARRIRAIASAASARGRSPISMASWLTHGGSRQDGLVHISPPPPLLPRSDVGWGAAPRRQATELFTKRYCALDGIASHTIICNSVEMNKRCIRQAKRTRRNILRELLLNASQQQTDEEMHISDEVILPDMPVNSVPFSERICITNRPANEIRAPTISSIVEIPECV</sequence>
<gene>
    <name evidence="1" type="ORF">PR048_031456</name>
</gene>
<dbReference type="Proteomes" id="UP001159363">
    <property type="component" value="Chromosome 14"/>
</dbReference>